<organism evidence="4 5">
    <name type="scientific">Stylophora pistillata</name>
    <name type="common">Smooth cauliflower coral</name>
    <dbReference type="NCBI Taxonomy" id="50429"/>
    <lineage>
        <taxon>Eukaryota</taxon>
        <taxon>Metazoa</taxon>
        <taxon>Cnidaria</taxon>
        <taxon>Anthozoa</taxon>
        <taxon>Hexacorallia</taxon>
        <taxon>Scleractinia</taxon>
        <taxon>Astrocoeniina</taxon>
        <taxon>Pocilloporidae</taxon>
        <taxon>Stylophora</taxon>
    </lineage>
</organism>
<evidence type="ECO:0000256" key="1">
    <source>
        <dbReference type="ARBA" id="ARBA00023125"/>
    </source>
</evidence>
<dbReference type="InterPro" id="IPR050863">
    <property type="entry name" value="CenT-Element_Derived"/>
</dbReference>
<reference evidence="5" key="1">
    <citation type="journal article" date="2017" name="bioRxiv">
        <title>Comparative analysis of the genomes of Stylophora pistillata and Acropora digitifera provides evidence for extensive differences between species of corals.</title>
        <authorList>
            <person name="Voolstra C.R."/>
            <person name="Li Y."/>
            <person name="Liew Y.J."/>
            <person name="Baumgarten S."/>
            <person name="Zoccola D."/>
            <person name="Flot J.-F."/>
            <person name="Tambutte S."/>
            <person name="Allemand D."/>
            <person name="Aranda M."/>
        </authorList>
    </citation>
    <scope>NUCLEOTIDE SEQUENCE [LARGE SCALE GENOMIC DNA]</scope>
</reference>
<dbReference type="PROSITE" id="PS51253">
    <property type="entry name" value="HTH_CENPB"/>
    <property type="match status" value="1"/>
</dbReference>
<evidence type="ECO:0000259" key="3">
    <source>
        <dbReference type="PROSITE" id="PS51253"/>
    </source>
</evidence>
<dbReference type="SUPFAM" id="SSF46689">
    <property type="entry name" value="Homeodomain-like"/>
    <property type="match status" value="2"/>
</dbReference>
<dbReference type="AlphaFoldDB" id="A0A2B4SRZ1"/>
<dbReference type="PANTHER" id="PTHR19303">
    <property type="entry name" value="TRANSPOSON"/>
    <property type="match status" value="1"/>
</dbReference>
<dbReference type="STRING" id="50429.A0A2B4SRZ1"/>
<dbReference type="InterPro" id="IPR007889">
    <property type="entry name" value="HTH_Psq"/>
</dbReference>
<dbReference type="GO" id="GO:0003677">
    <property type="term" value="F:DNA binding"/>
    <property type="evidence" value="ECO:0007669"/>
    <property type="project" value="UniProtKB-KW"/>
</dbReference>
<evidence type="ECO:0000313" key="5">
    <source>
        <dbReference type="Proteomes" id="UP000225706"/>
    </source>
</evidence>
<proteinExistence type="predicted"/>
<dbReference type="Pfam" id="PF03221">
    <property type="entry name" value="HTH_Tnp_Tc5"/>
    <property type="match status" value="1"/>
</dbReference>
<comment type="caution">
    <text evidence="4">The sequence shown here is derived from an EMBL/GenBank/DDBJ whole genome shotgun (WGS) entry which is preliminary data.</text>
</comment>
<dbReference type="PANTHER" id="PTHR19303:SF73">
    <property type="entry name" value="PROTEIN PDC2"/>
    <property type="match status" value="1"/>
</dbReference>
<dbReference type="EMBL" id="LSMT01000033">
    <property type="protein sequence ID" value="PFX31660.1"/>
    <property type="molecule type" value="Genomic_DNA"/>
</dbReference>
<accession>A0A2B4SRZ1</accession>
<dbReference type="Pfam" id="PF04218">
    <property type="entry name" value="CENP-B_N"/>
    <property type="match status" value="1"/>
</dbReference>
<feature type="domain" description="HTH CENPB-type" evidence="3">
    <location>
        <begin position="68"/>
        <end position="139"/>
    </location>
</feature>
<keyword evidence="1" id="KW-0238">DNA-binding</keyword>
<name>A0A2B4SRZ1_STYPI</name>
<dbReference type="InterPro" id="IPR006600">
    <property type="entry name" value="HTH_CenpB_DNA-bd_dom"/>
</dbReference>
<sequence>MEESASSRRRKYSAKSVRHKYEALKLLEKGKAKKDVAAQFKVPPNTISTWLKNKDKIVKAFEKGSHRTQFRLKVSTCDNLDKALYKWFIRVRDQGVPVGGPLVKEKARKYAEELGMEDFKASNGSVELIAQLQQMQLDASKQTATKLAFVWSAVYPTYDVILRPQCPVDKSRRLVLGHIHEVDYVSLHSTQVQESICFSCGGRYIEGLSVLPSDSRRQVFKLLFPNALQDDVDLLFTCLARVSPKKWPVPRKGDEVYAFSPPSSPCASCGYTLVAHKTPVEAEYFKVTGRSVAAKASLKCNGCGIFYGHSKYGNPRMGWHLYEEERSALEVSDVCLKTKSRF</sequence>
<dbReference type="GO" id="GO:0005634">
    <property type="term" value="C:nucleus"/>
    <property type="evidence" value="ECO:0007669"/>
    <property type="project" value="TreeGrafter"/>
</dbReference>
<evidence type="ECO:0000313" key="4">
    <source>
        <dbReference type="EMBL" id="PFX31660.1"/>
    </source>
</evidence>
<dbReference type="Proteomes" id="UP000225706">
    <property type="component" value="Unassembled WGS sequence"/>
</dbReference>
<dbReference type="InterPro" id="IPR009057">
    <property type="entry name" value="Homeodomain-like_sf"/>
</dbReference>
<protein>
    <submittedName>
        <fullName evidence="4">Tigger transposable element-derived protein 4</fullName>
    </submittedName>
</protein>
<dbReference type="SMART" id="SM00674">
    <property type="entry name" value="CENPB"/>
    <property type="match status" value="1"/>
</dbReference>
<keyword evidence="2" id="KW-0539">Nucleus</keyword>
<evidence type="ECO:0000256" key="2">
    <source>
        <dbReference type="ARBA" id="ARBA00023242"/>
    </source>
</evidence>
<keyword evidence="5" id="KW-1185">Reference proteome</keyword>
<gene>
    <name evidence="4" type="primary">TIGD4</name>
    <name evidence="4" type="ORF">AWC38_SpisGene3497</name>
</gene>
<dbReference type="OrthoDB" id="4951845at2759"/>
<dbReference type="Gene3D" id="1.10.10.60">
    <property type="entry name" value="Homeodomain-like"/>
    <property type="match status" value="2"/>
</dbReference>